<feature type="compositionally biased region" description="Acidic residues" evidence="1">
    <location>
        <begin position="589"/>
        <end position="603"/>
    </location>
</feature>
<dbReference type="AlphaFoldDB" id="A0A1S3HII7"/>
<evidence type="ECO:0000313" key="2">
    <source>
        <dbReference type="Proteomes" id="UP000085678"/>
    </source>
</evidence>
<proteinExistence type="predicted"/>
<dbReference type="InterPro" id="IPR024741">
    <property type="entry name" value="Condensin2_G2"/>
</dbReference>
<dbReference type="STRING" id="7574.A0A1S3HII7"/>
<dbReference type="SUPFAM" id="SSF48371">
    <property type="entry name" value="ARM repeat"/>
    <property type="match status" value="1"/>
</dbReference>
<keyword evidence="2" id="KW-1185">Reference proteome</keyword>
<dbReference type="InterPro" id="IPR016024">
    <property type="entry name" value="ARM-type_fold"/>
</dbReference>
<evidence type="ECO:0000313" key="3">
    <source>
        <dbReference type="RefSeq" id="XP_013385286.1"/>
    </source>
</evidence>
<name>A0A1S3HII7_LINAN</name>
<dbReference type="GeneID" id="106155153"/>
<sequence>MTSRGLLLQAAESGSGEELLGLLGQNVTIPASIDVDEVVSSMDKKQLDQLWSGLQTICTSALLEMGDGEEEEEEQREASQKRTTLLHHIITMAMATVKTHADAPQSLFETAVILHGVLLSLPESADKLKNAIAKFCETWWNEDLEGKEDLTPQTIMYLLQRTLQPKPLVADIKRVWNLHLCLQHMDLQNESSETLKTLLQQCMMQSAYLKLKEGRLFLSFLFSLNCNFIECLHRTVKNQLPYCSKSVLQWYGDIYFRAWRVAAGPFLEKIELYCIQDLMYHAVHAPRGSTHSLASSLRKVLEYFHQQKKQKGVDEMLLRLYEPILWRSLKVANGNVRANAAALMIDAFPLQNPEDNVEEIDRLMQKQFDMLQTLLEDPCPVVRATTIHGVCRICCTFWELIPSQTIAGLVQSLVQDLAWDAASSDVRVAVLKGLTFLLDNHLSHPLFKTVLPGLSNLLHDTSEKVRVAFMEMLLKVKGMRAIKFWTIVPMEHLLARLEIDTPPIVKRIVTLIFNSYMPVEKGMEVQVARCHNLIQANAGAARRFYQYAHCHMDLEHTVKFIMYLCRCVSECVRKHRVSDSGVEMSNRLDEEEDEEEKENELETELTLNDTEVMSGLLETMGVLWGGVSAQLDKPANAELKEKLHAKFSKCLPDFFRVMHDNRCYDALVFLAGFLPASSIPTISRSCLSKLKSLEESCAEPDYGTLLESMCSWGKVKDILALVSEWIYTGLRGETADAQNSSASKARRKAKSVTFCEPGVPKPLLAVAYLGYLTKHALCREALLNQGRRELTELTAELADVLKLIEERLASSEALGTHTSDKFLVEAFTLYCKLEVLLHNPDNADHNAVTVVEHLLSWADTELLPSLNQITVESTAEEQDRHSKKRTVSDSQAPALTEMTQTLIETLLTIASNMLLVGVCDREFISRLVEIGTGLLHTERSTFFLPLICKLLYQITEHFQSQDEDEDEVAGSREPDEGLGQGTADLVPVLLSTVVQTVAKLVHHDKTAAEKVLPRIRQPLTEVLKSFHRQRPGRGDVSRDVMATIMAAVLAEVTNTIKQEQEVSEYEGLHQLPMLSAFLLTAVNKKSGMVRFFLEELYHCLDSGAIQDIFGLASALQVLAVFSKIKPGEDGLKNSITALQVQLQRLPVLEEEGESPEKHLYNSSKTILKSCMQQAGMVA</sequence>
<dbReference type="PANTHER" id="PTHR16199">
    <property type="entry name" value="CONDENSIN-2 COMPLEX SUBUNIT G2"/>
    <property type="match status" value="1"/>
</dbReference>
<protein>
    <submittedName>
        <fullName evidence="3">Condensin-2 complex subunit G2</fullName>
    </submittedName>
</protein>
<feature type="region of interest" description="Disordered" evidence="1">
    <location>
        <begin position="582"/>
        <end position="603"/>
    </location>
</feature>
<gene>
    <name evidence="3" type="primary">LOC106155153</name>
</gene>
<dbReference type="GO" id="GO:0000070">
    <property type="term" value="P:mitotic sister chromatid segregation"/>
    <property type="evidence" value="ECO:0007669"/>
    <property type="project" value="TreeGrafter"/>
</dbReference>
<reference evidence="3" key="1">
    <citation type="submission" date="2025-08" db="UniProtKB">
        <authorList>
            <consortium name="RefSeq"/>
        </authorList>
    </citation>
    <scope>IDENTIFICATION</scope>
    <source>
        <tissue evidence="3">Gonads</tissue>
    </source>
</reference>
<dbReference type="GO" id="GO:0005634">
    <property type="term" value="C:nucleus"/>
    <property type="evidence" value="ECO:0007669"/>
    <property type="project" value="InterPro"/>
</dbReference>
<dbReference type="KEGG" id="lak:106155153"/>
<evidence type="ECO:0000256" key="1">
    <source>
        <dbReference type="SAM" id="MobiDB-lite"/>
    </source>
</evidence>
<dbReference type="GO" id="GO:0000796">
    <property type="term" value="C:condensin complex"/>
    <property type="evidence" value="ECO:0007669"/>
    <property type="project" value="TreeGrafter"/>
</dbReference>
<dbReference type="Gene3D" id="1.25.10.10">
    <property type="entry name" value="Leucine-rich Repeat Variant"/>
    <property type="match status" value="1"/>
</dbReference>
<dbReference type="Proteomes" id="UP000085678">
    <property type="component" value="Unplaced"/>
</dbReference>
<dbReference type="RefSeq" id="XP_013385286.1">
    <property type="nucleotide sequence ID" value="XM_013529832.1"/>
</dbReference>
<organism evidence="2 3">
    <name type="scientific">Lingula anatina</name>
    <name type="common">Brachiopod</name>
    <name type="synonym">Lingula unguis</name>
    <dbReference type="NCBI Taxonomy" id="7574"/>
    <lineage>
        <taxon>Eukaryota</taxon>
        <taxon>Metazoa</taxon>
        <taxon>Spiralia</taxon>
        <taxon>Lophotrochozoa</taxon>
        <taxon>Brachiopoda</taxon>
        <taxon>Linguliformea</taxon>
        <taxon>Lingulata</taxon>
        <taxon>Lingulida</taxon>
        <taxon>Linguloidea</taxon>
        <taxon>Lingulidae</taxon>
        <taxon>Lingula</taxon>
    </lineage>
</organism>
<feature type="region of interest" description="Disordered" evidence="1">
    <location>
        <begin position="961"/>
        <end position="980"/>
    </location>
</feature>
<accession>A0A1S3HII7</accession>
<dbReference type="PANTHER" id="PTHR16199:SF4">
    <property type="entry name" value="CONDENSIN-2 COMPLEX SUBUNIT G2"/>
    <property type="match status" value="1"/>
</dbReference>
<dbReference type="OrthoDB" id="10062843at2759"/>
<dbReference type="InParanoid" id="A0A1S3HII7"/>
<dbReference type="Pfam" id="PF12422">
    <property type="entry name" value="Condensin2nSMC"/>
    <property type="match status" value="1"/>
</dbReference>
<dbReference type="InterPro" id="IPR011989">
    <property type="entry name" value="ARM-like"/>
</dbReference>